<feature type="compositionally biased region" description="Polar residues" evidence="1">
    <location>
        <begin position="20"/>
        <end position="35"/>
    </location>
</feature>
<feature type="region of interest" description="Disordered" evidence="1">
    <location>
        <begin position="20"/>
        <end position="97"/>
    </location>
</feature>
<feature type="compositionally biased region" description="Basic and acidic residues" evidence="1">
    <location>
        <begin position="40"/>
        <end position="61"/>
    </location>
</feature>
<evidence type="ECO:0000256" key="1">
    <source>
        <dbReference type="SAM" id="MobiDB-lite"/>
    </source>
</evidence>
<organism evidence="2 3">
    <name type="scientific">Brassica cretica</name>
    <name type="common">Mustard</name>
    <dbReference type="NCBI Taxonomy" id="69181"/>
    <lineage>
        <taxon>Eukaryota</taxon>
        <taxon>Viridiplantae</taxon>
        <taxon>Streptophyta</taxon>
        <taxon>Embryophyta</taxon>
        <taxon>Tracheophyta</taxon>
        <taxon>Spermatophyta</taxon>
        <taxon>Magnoliopsida</taxon>
        <taxon>eudicotyledons</taxon>
        <taxon>Gunneridae</taxon>
        <taxon>Pentapetalae</taxon>
        <taxon>rosids</taxon>
        <taxon>malvids</taxon>
        <taxon>Brassicales</taxon>
        <taxon>Brassicaceae</taxon>
        <taxon>Brassiceae</taxon>
        <taxon>Brassica</taxon>
    </lineage>
</organism>
<proteinExistence type="predicted"/>
<name>A0A8S9GGR4_BRACR</name>
<feature type="compositionally biased region" description="Basic and acidic residues" evidence="1">
    <location>
        <begin position="84"/>
        <end position="97"/>
    </location>
</feature>
<protein>
    <submittedName>
        <fullName evidence="2">Uncharacterized protein</fullName>
    </submittedName>
</protein>
<evidence type="ECO:0000313" key="2">
    <source>
        <dbReference type="EMBL" id="KAF2544550.1"/>
    </source>
</evidence>
<reference evidence="2" key="1">
    <citation type="submission" date="2019-12" db="EMBL/GenBank/DDBJ databases">
        <title>Genome sequencing and annotation of Brassica cretica.</title>
        <authorList>
            <person name="Studholme D.J."/>
            <person name="Sarris P.F."/>
        </authorList>
    </citation>
    <scope>NUCLEOTIDE SEQUENCE</scope>
    <source>
        <strain evidence="2">PFS-001/15</strain>
        <tissue evidence="2">Leaf</tissue>
    </source>
</reference>
<accession>A0A8S9GGR4</accession>
<feature type="region of interest" description="Disordered" evidence="1">
    <location>
        <begin position="164"/>
        <end position="183"/>
    </location>
</feature>
<dbReference type="AlphaFoldDB" id="A0A8S9GGR4"/>
<comment type="caution">
    <text evidence="2">The sequence shown here is derived from an EMBL/GenBank/DDBJ whole genome shotgun (WGS) entry which is preliminary data.</text>
</comment>
<dbReference type="Proteomes" id="UP000712281">
    <property type="component" value="Unassembled WGS sequence"/>
</dbReference>
<evidence type="ECO:0000313" key="3">
    <source>
        <dbReference type="Proteomes" id="UP000712281"/>
    </source>
</evidence>
<dbReference type="EMBL" id="QGKW02002005">
    <property type="protein sequence ID" value="KAF2544550.1"/>
    <property type="molecule type" value="Genomic_DNA"/>
</dbReference>
<sequence>MALALALSLIQEDHLMTESRANASPLSAPRSNALSSGDRPPTKERLSVHTERTLSQERRDSGPMGSQERLHASERLSVQTHRTASKEHKENSSESRRLQEVSIQYLDETLPPPPNGLIVTRPSSSTLFDSGRLVPNDRSPIRTLSEDRVHVSLRLGPLALENEEEEELLPELPPLSKADGKKKMGETQPVKRNAQCLAQGPTNHCDNVMRGLSQDVCARHNTGTRLFKSCFDASHDIKRFFRKRMIEFIIAFRFV</sequence>
<gene>
    <name evidence="2" type="ORF">F2Q68_00029363</name>
</gene>